<organism evidence="10">
    <name type="scientific">Ixodes ricinus</name>
    <name type="common">Common tick</name>
    <name type="synonym">Acarus ricinus</name>
    <dbReference type="NCBI Taxonomy" id="34613"/>
    <lineage>
        <taxon>Eukaryota</taxon>
        <taxon>Metazoa</taxon>
        <taxon>Ecdysozoa</taxon>
        <taxon>Arthropoda</taxon>
        <taxon>Chelicerata</taxon>
        <taxon>Arachnida</taxon>
        <taxon>Acari</taxon>
        <taxon>Parasitiformes</taxon>
        <taxon>Ixodida</taxon>
        <taxon>Ixodoidea</taxon>
        <taxon>Ixodidae</taxon>
        <taxon>Ixodinae</taxon>
        <taxon>Ixodes</taxon>
    </lineage>
</organism>
<dbReference type="PANTHER" id="PTHR22930">
    <property type="match status" value="1"/>
</dbReference>
<dbReference type="PANTHER" id="PTHR22930:SF85">
    <property type="entry name" value="GH03217P-RELATED"/>
    <property type="match status" value="1"/>
</dbReference>
<dbReference type="InterPro" id="IPR027806">
    <property type="entry name" value="HARBI1_dom"/>
</dbReference>
<feature type="non-terminal residue" evidence="10">
    <location>
        <position position="185"/>
    </location>
</feature>
<keyword evidence="5" id="KW-0479">Metal-binding</keyword>
<feature type="region of interest" description="Disordered" evidence="8">
    <location>
        <begin position="76"/>
        <end position="107"/>
    </location>
</feature>
<dbReference type="AlphaFoldDB" id="A0A090XEJ8"/>
<name>A0A090XEJ8_IXORI</name>
<proteinExistence type="evidence at transcript level"/>
<evidence type="ECO:0000259" key="9">
    <source>
        <dbReference type="Pfam" id="PF13359"/>
    </source>
</evidence>
<evidence type="ECO:0000256" key="2">
    <source>
        <dbReference type="ARBA" id="ARBA00004123"/>
    </source>
</evidence>
<dbReference type="GO" id="GO:0004518">
    <property type="term" value="F:nuclease activity"/>
    <property type="evidence" value="ECO:0007669"/>
    <property type="project" value="UniProtKB-KW"/>
</dbReference>
<evidence type="ECO:0000256" key="5">
    <source>
        <dbReference type="ARBA" id="ARBA00022723"/>
    </source>
</evidence>
<sequence>AIVDDRGQFRSITCNVPGSAHDASVLRLSTVYLRSEELLPTEERIFRGRPIPFMLLGDPAYPRLPWILKGYTWSSDRTRDRRTNNGQTQTGQQTTHATGQQTTPATGLTKEEESFNVYHSAGRNVVEHAFGRLKARWRVTLKRADISYKFMPTVIAAACVLHNFCEQRSEGVRDAWIAAVRDCEQ</sequence>
<accession>A0A090XEJ8</accession>
<dbReference type="GO" id="GO:0016787">
    <property type="term" value="F:hydrolase activity"/>
    <property type="evidence" value="ECO:0007669"/>
    <property type="project" value="UniProtKB-KW"/>
</dbReference>
<reference evidence="10" key="1">
    <citation type="journal article" date="2015" name="PLoS Negl. Trop. Dis.">
        <title>Deep Sequencing Analysis of the Ixodes ricinus Haemocytome.</title>
        <authorList>
            <person name="Kotsyfakis M."/>
            <person name="Kopacek P."/>
            <person name="Franta Z."/>
            <person name="Pedra J.H."/>
            <person name="Ribeiro J.M."/>
        </authorList>
    </citation>
    <scope>NUCLEOTIDE SEQUENCE</scope>
</reference>
<evidence type="ECO:0000313" key="10">
    <source>
        <dbReference type="EMBL" id="JAC92993.1"/>
    </source>
</evidence>
<keyword evidence="4" id="KW-0540">Nuclease</keyword>
<comment type="cofactor">
    <cofactor evidence="1">
        <name>a divalent metal cation</name>
        <dbReference type="ChEBI" id="CHEBI:60240"/>
    </cofactor>
</comment>
<feature type="domain" description="DDE Tnp4" evidence="9">
    <location>
        <begin position="1"/>
        <end position="163"/>
    </location>
</feature>
<dbReference type="EMBL" id="GBIH01001717">
    <property type="protein sequence ID" value="JAC92993.1"/>
    <property type="molecule type" value="mRNA"/>
</dbReference>
<keyword evidence="6" id="KW-0378">Hydrolase</keyword>
<evidence type="ECO:0000256" key="1">
    <source>
        <dbReference type="ARBA" id="ARBA00001968"/>
    </source>
</evidence>
<evidence type="ECO:0000256" key="7">
    <source>
        <dbReference type="ARBA" id="ARBA00023242"/>
    </source>
</evidence>
<dbReference type="GO" id="GO:0005634">
    <property type="term" value="C:nucleus"/>
    <property type="evidence" value="ECO:0007669"/>
    <property type="project" value="UniProtKB-SubCell"/>
</dbReference>
<dbReference type="Pfam" id="PF13359">
    <property type="entry name" value="DDE_Tnp_4"/>
    <property type="match status" value="1"/>
</dbReference>
<comment type="similarity">
    <text evidence="3">Belongs to the HARBI1 family.</text>
</comment>
<keyword evidence="7" id="KW-0539">Nucleus</keyword>
<dbReference type="GO" id="GO:0046872">
    <property type="term" value="F:metal ion binding"/>
    <property type="evidence" value="ECO:0007669"/>
    <property type="project" value="UniProtKB-KW"/>
</dbReference>
<dbReference type="InterPro" id="IPR045249">
    <property type="entry name" value="HARBI1-like"/>
</dbReference>
<feature type="compositionally biased region" description="Low complexity" evidence="8">
    <location>
        <begin position="84"/>
        <end position="107"/>
    </location>
</feature>
<evidence type="ECO:0000256" key="8">
    <source>
        <dbReference type="SAM" id="MobiDB-lite"/>
    </source>
</evidence>
<evidence type="ECO:0000256" key="3">
    <source>
        <dbReference type="ARBA" id="ARBA00006958"/>
    </source>
</evidence>
<feature type="non-terminal residue" evidence="10">
    <location>
        <position position="1"/>
    </location>
</feature>
<protein>
    <submittedName>
        <fullName evidence="10">Putative nuclease harbi1-like protein</fullName>
    </submittedName>
</protein>
<evidence type="ECO:0000256" key="6">
    <source>
        <dbReference type="ARBA" id="ARBA00022801"/>
    </source>
</evidence>
<evidence type="ECO:0000256" key="4">
    <source>
        <dbReference type="ARBA" id="ARBA00022722"/>
    </source>
</evidence>
<comment type="subcellular location">
    <subcellularLocation>
        <location evidence="2">Nucleus</location>
    </subcellularLocation>
</comment>